<protein>
    <submittedName>
        <fullName evidence="3">Uncharacterized protein</fullName>
    </submittedName>
</protein>
<keyword evidence="2" id="KW-1133">Transmembrane helix</keyword>
<evidence type="ECO:0000313" key="4">
    <source>
        <dbReference type="Proteomes" id="UP000054821"/>
    </source>
</evidence>
<dbReference type="Pfam" id="PF11807">
    <property type="entry name" value="UstYa"/>
    <property type="match status" value="1"/>
</dbReference>
<evidence type="ECO:0000313" key="3">
    <source>
        <dbReference type="EMBL" id="PON27830.1"/>
    </source>
</evidence>
<sequence>MDASLLGDIHQEPSRRHQRALWLVKVTLHLSSLVIGILVGFFLSRARSGQLCDSHKFWRPSEFSAAREQLSGTWSDVLYDAQLEYNPAGTLIRIPSSPDYVGEPSTELEEAWKELLPAVTVWVTPSEEKLLGGGLARDPEYNLYYGQYEELVSSFLNALADSN</sequence>
<accession>A0A2P4ZU52</accession>
<evidence type="ECO:0000256" key="2">
    <source>
        <dbReference type="SAM" id="Phobius"/>
    </source>
</evidence>
<comment type="similarity">
    <text evidence="1">Belongs to the ustYa family.</text>
</comment>
<keyword evidence="2" id="KW-0812">Transmembrane</keyword>
<gene>
    <name evidence="3" type="ORF">TGAM01_v203597</name>
</gene>
<feature type="transmembrane region" description="Helical" evidence="2">
    <location>
        <begin position="20"/>
        <end position="43"/>
    </location>
</feature>
<dbReference type="Proteomes" id="UP000054821">
    <property type="component" value="Unassembled WGS sequence"/>
</dbReference>
<dbReference type="InterPro" id="IPR021765">
    <property type="entry name" value="UstYa-like"/>
</dbReference>
<organism evidence="3 4">
    <name type="scientific">Trichoderma gamsii</name>
    <dbReference type="NCBI Taxonomy" id="398673"/>
    <lineage>
        <taxon>Eukaryota</taxon>
        <taxon>Fungi</taxon>
        <taxon>Dikarya</taxon>
        <taxon>Ascomycota</taxon>
        <taxon>Pezizomycotina</taxon>
        <taxon>Sordariomycetes</taxon>
        <taxon>Hypocreomycetidae</taxon>
        <taxon>Hypocreales</taxon>
        <taxon>Hypocreaceae</taxon>
        <taxon>Trichoderma</taxon>
    </lineage>
</organism>
<keyword evidence="4" id="KW-1185">Reference proteome</keyword>
<dbReference type="RefSeq" id="XP_018658303.1">
    <property type="nucleotide sequence ID" value="XM_018808522.1"/>
</dbReference>
<proteinExistence type="inferred from homology"/>
<reference evidence="3 4" key="1">
    <citation type="journal article" date="2016" name="Genome Announc.">
        <title>Draft Whole-Genome Sequence of Trichoderma gamsii T6085, a Promising Biocontrol Agent of Fusarium Head Blight on Wheat.</title>
        <authorList>
            <person name="Baroncelli R."/>
            <person name="Zapparata A."/>
            <person name="Piaggeschi G."/>
            <person name="Sarrocco S."/>
            <person name="Vannacci G."/>
        </authorList>
    </citation>
    <scope>NUCLEOTIDE SEQUENCE [LARGE SCALE GENOMIC DNA]</scope>
    <source>
        <strain evidence="3 4">T6085</strain>
    </source>
</reference>
<keyword evidence="2" id="KW-0472">Membrane</keyword>
<comment type="caution">
    <text evidence="3">The sequence shown here is derived from an EMBL/GenBank/DDBJ whole genome shotgun (WGS) entry which is preliminary data.</text>
</comment>
<dbReference type="GeneID" id="29988605"/>
<dbReference type="AlphaFoldDB" id="A0A2P4ZU52"/>
<evidence type="ECO:0000256" key="1">
    <source>
        <dbReference type="ARBA" id="ARBA00035112"/>
    </source>
</evidence>
<name>A0A2P4ZU52_9HYPO</name>
<dbReference type="EMBL" id="JPDN02000009">
    <property type="protein sequence ID" value="PON27830.1"/>
    <property type="molecule type" value="Genomic_DNA"/>
</dbReference>